<gene>
    <name evidence="1" type="ORF">EI42_06301</name>
</gene>
<dbReference type="Proteomes" id="UP000248806">
    <property type="component" value="Unassembled WGS sequence"/>
</dbReference>
<accession>A0A326TQP4</accession>
<reference evidence="1 2" key="1">
    <citation type="submission" date="2018-06" db="EMBL/GenBank/DDBJ databases">
        <title>Genomic Encyclopedia of Archaeal and Bacterial Type Strains, Phase II (KMG-II): from individual species to whole genera.</title>
        <authorList>
            <person name="Goeker M."/>
        </authorList>
    </citation>
    <scope>NUCLEOTIDE SEQUENCE [LARGE SCALE GENOMIC DNA]</scope>
    <source>
        <strain evidence="1 2">ATCC BAA-1881</strain>
    </source>
</reference>
<dbReference type="AlphaFoldDB" id="A0A326TQP4"/>
<sequence length="39" mass="4385">MVQGTMIEMPTFESVAEHDEFELDVRVTVSHPGWLVLPG</sequence>
<comment type="caution">
    <text evidence="1">The sequence shown here is derived from an EMBL/GenBank/DDBJ whole genome shotgun (WGS) entry which is preliminary data.</text>
</comment>
<keyword evidence="2" id="KW-1185">Reference proteome</keyword>
<proteinExistence type="predicted"/>
<evidence type="ECO:0000313" key="2">
    <source>
        <dbReference type="Proteomes" id="UP000248806"/>
    </source>
</evidence>
<name>A0A326TQP4_THEHA</name>
<evidence type="ECO:0000313" key="1">
    <source>
        <dbReference type="EMBL" id="PZW18219.1"/>
    </source>
</evidence>
<protein>
    <submittedName>
        <fullName evidence="1">Uncharacterized protein</fullName>
    </submittedName>
</protein>
<dbReference type="EMBL" id="QKUF01000057">
    <property type="protein sequence ID" value="PZW18219.1"/>
    <property type="molecule type" value="Genomic_DNA"/>
</dbReference>
<organism evidence="1 2">
    <name type="scientific">Thermosporothrix hazakensis</name>
    <dbReference type="NCBI Taxonomy" id="644383"/>
    <lineage>
        <taxon>Bacteria</taxon>
        <taxon>Bacillati</taxon>
        <taxon>Chloroflexota</taxon>
        <taxon>Ktedonobacteria</taxon>
        <taxon>Ktedonobacterales</taxon>
        <taxon>Thermosporotrichaceae</taxon>
        <taxon>Thermosporothrix</taxon>
    </lineage>
</organism>